<dbReference type="PROSITE" id="PS51257">
    <property type="entry name" value="PROKAR_LIPOPROTEIN"/>
    <property type="match status" value="1"/>
</dbReference>
<feature type="compositionally biased region" description="Polar residues" evidence="1">
    <location>
        <begin position="176"/>
        <end position="195"/>
    </location>
</feature>
<feature type="compositionally biased region" description="Polar residues" evidence="1">
    <location>
        <begin position="115"/>
        <end position="124"/>
    </location>
</feature>
<dbReference type="AlphaFoldDB" id="A0A7G8TDH6"/>
<dbReference type="EMBL" id="CP060286">
    <property type="protein sequence ID" value="QNK41667.1"/>
    <property type="molecule type" value="Genomic_DNA"/>
</dbReference>
<feature type="region of interest" description="Disordered" evidence="1">
    <location>
        <begin position="79"/>
        <end position="195"/>
    </location>
</feature>
<accession>A0A7G8TDH6</accession>
<feature type="compositionally biased region" description="Basic and acidic residues" evidence="1">
    <location>
        <begin position="96"/>
        <end position="114"/>
    </location>
</feature>
<evidence type="ECO:0000256" key="1">
    <source>
        <dbReference type="SAM" id="MobiDB-lite"/>
    </source>
</evidence>
<evidence type="ECO:0000313" key="3">
    <source>
        <dbReference type="EMBL" id="QNK41667.1"/>
    </source>
</evidence>
<evidence type="ECO:0000313" key="4">
    <source>
        <dbReference type="Proteomes" id="UP000515909"/>
    </source>
</evidence>
<sequence length="225" mass="22531">MTKLNKIQMGTLMLASLCLVGASACSSAQSADSSASAASSSQSDHAASESSAAADQNVVFGKVTAVDGNKITIAVGTLNTDGHSKDRTPGTTQDGSRSDTDHSGKPQSGGKDRPANQSGDQANAASKAPSGGGNGSRPEDGGNRDMLTLTGETKTITISDESILSAQQMMGGPASSGETVSKQTESGEESASLSDIQDGTVLKVTYQSDGETLSSVVILGGKKAN</sequence>
<feature type="region of interest" description="Disordered" evidence="1">
    <location>
        <begin position="29"/>
        <end position="56"/>
    </location>
</feature>
<dbReference type="Proteomes" id="UP000515909">
    <property type="component" value="Chromosome"/>
</dbReference>
<keyword evidence="2" id="KW-0732">Signal</keyword>
<evidence type="ECO:0000256" key="2">
    <source>
        <dbReference type="SAM" id="SignalP"/>
    </source>
</evidence>
<dbReference type="KEGG" id="cfem:HCR03_05280"/>
<organism evidence="3 4">
    <name type="scientific">Caproicibacter fermentans</name>
    <dbReference type="NCBI Taxonomy" id="2576756"/>
    <lineage>
        <taxon>Bacteria</taxon>
        <taxon>Bacillati</taxon>
        <taxon>Bacillota</taxon>
        <taxon>Clostridia</taxon>
        <taxon>Eubacteriales</taxon>
        <taxon>Acutalibacteraceae</taxon>
        <taxon>Caproicibacter</taxon>
    </lineage>
</organism>
<feature type="chain" id="PRO_5039488069" description="DUF5666 domain-containing protein" evidence="2">
    <location>
        <begin position="31"/>
        <end position="225"/>
    </location>
</feature>
<feature type="compositionally biased region" description="Polar residues" evidence="1">
    <location>
        <begin position="150"/>
        <end position="168"/>
    </location>
</feature>
<name>A0A7G8TDH6_9FIRM</name>
<reference evidence="3 4" key="1">
    <citation type="submission" date="2020-08" db="EMBL/GenBank/DDBJ databases">
        <title>The isolate Caproiciproducens sp. 7D4C2 produces n-caproate at mildly acidic conditions from hexoses: genome and rBOX comparison with related strains and chain-elongating bacteria.</title>
        <authorList>
            <person name="Esquivel-Elizondo S."/>
            <person name="Bagci C."/>
            <person name="Temovska M."/>
            <person name="Jeon B.S."/>
            <person name="Bessarab I."/>
            <person name="Williams R.B.H."/>
            <person name="Huson D.H."/>
            <person name="Angenent L.T."/>
        </authorList>
    </citation>
    <scope>NUCLEOTIDE SEQUENCE [LARGE SCALE GENOMIC DNA]</scope>
    <source>
        <strain evidence="3 4">7D4C2</strain>
    </source>
</reference>
<protein>
    <recommendedName>
        <fullName evidence="5">DUF5666 domain-containing protein</fullName>
    </recommendedName>
</protein>
<proteinExistence type="predicted"/>
<evidence type="ECO:0008006" key="5">
    <source>
        <dbReference type="Google" id="ProtNLM"/>
    </source>
</evidence>
<dbReference type="RefSeq" id="WP_187036988.1">
    <property type="nucleotide sequence ID" value="NZ_CP060286.1"/>
</dbReference>
<feature type="signal peptide" evidence="2">
    <location>
        <begin position="1"/>
        <end position="30"/>
    </location>
</feature>
<gene>
    <name evidence="3" type="ORF">HCR03_05280</name>
</gene>